<dbReference type="Pfam" id="PF20671">
    <property type="entry name" value="COG3_C"/>
    <property type="match status" value="1"/>
</dbReference>
<feature type="domain" description="Conserved oligomeric Golgi complex subunit 3 C-terminal" evidence="2">
    <location>
        <begin position="3"/>
        <end position="154"/>
    </location>
</feature>
<dbReference type="GO" id="GO:0017119">
    <property type="term" value="C:Golgi transport complex"/>
    <property type="evidence" value="ECO:0007669"/>
    <property type="project" value="TreeGrafter"/>
</dbReference>
<dbReference type="GO" id="GO:0007030">
    <property type="term" value="P:Golgi organization"/>
    <property type="evidence" value="ECO:0007669"/>
    <property type="project" value="TreeGrafter"/>
</dbReference>
<keyword evidence="1" id="KW-0472">Membrane</keyword>
<sequence>LTSFDDFIESFCRLFYDVLRPIVIHNPHLETLTELSTILKVGSCMCIFTFIGSLILLSVLGFVRVMRELVLDIAERIFYRAVLYAESDVANYQPSPGDLAYPEKLVMMNNIAKQVMLVTEKSKKFVDVLRIRGNMDMYDRADAANVCYECCRASSPTWSHTFWVLIISWYEPSLLFRVASL</sequence>
<dbReference type="WBParaSite" id="PEQ_0000320901-mRNA-1">
    <property type="protein sequence ID" value="PEQ_0000320901-mRNA-1"/>
    <property type="gene ID" value="PEQ_0000320901"/>
</dbReference>
<dbReference type="InterPro" id="IPR048685">
    <property type="entry name" value="COG3_C"/>
</dbReference>
<name>A0A914R9Q5_PAREQ</name>
<accession>A0A914R9Q5</accession>
<dbReference type="GO" id="GO:0005801">
    <property type="term" value="C:cis-Golgi network"/>
    <property type="evidence" value="ECO:0007669"/>
    <property type="project" value="InterPro"/>
</dbReference>
<keyword evidence="1" id="KW-1133">Transmembrane helix</keyword>
<keyword evidence="1" id="KW-0812">Transmembrane</keyword>
<dbReference type="PANTHER" id="PTHR13302">
    <property type="entry name" value="CONSERVED OLIGOMERIC GOLGI COMPLEX COMPONENT 3"/>
    <property type="match status" value="1"/>
</dbReference>
<keyword evidence="3" id="KW-1185">Reference proteome</keyword>
<evidence type="ECO:0000313" key="3">
    <source>
        <dbReference type="Proteomes" id="UP000887564"/>
    </source>
</evidence>
<dbReference type="GO" id="GO:0016020">
    <property type="term" value="C:membrane"/>
    <property type="evidence" value="ECO:0007669"/>
    <property type="project" value="InterPro"/>
</dbReference>
<feature type="transmembrane region" description="Helical" evidence="1">
    <location>
        <begin position="38"/>
        <end position="63"/>
    </location>
</feature>
<dbReference type="InterPro" id="IPR007265">
    <property type="entry name" value="COG_su3"/>
</dbReference>
<dbReference type="Proteomes" id="UP000887564">
    <property type="component" value="Unplaced"/>
</dbReference>
<protein>
    <submittedName>
        <fullName evidence="4">Conserved oligomeric Golgi complex subunit 3</fullName>
    </submittedName>
</protein>
<proteinExistence type="predicted"/>
<reference evidence="4" key="1">
    <citation type="submission" date="2022-11" db="UniProtKB">
        <authorList>
            <consortium name="WormBaseParasite"/>
        </authorList>
    </citation>
    <scope>IDENTIFICATION</scope>
</reference>
<dbReference type="GO" id="GO:0006886">
    <property type="term" value="P:intracellular protein transport"/>
    <property type="evidence" value="ECO:0007669"/>
    <property type="project" value="InterPro"/>
</dbReference>
<evidence type="ECO:0000259" key="2">
    <source>
        <dbReference type="Pfam" id="PF20671"/>
    </source>
</evidence>
<organism evidence="3 4">
    <name type="scientific">Parascaris equorum</name>
    <name type="common">Equine roundworm</name>
    <dbReference type="NCBI Taxonomy" id="6256"/>
    <lineage>
        <taxon>Eukaryota</taxon>
        <taxon>Metazoa</taxon>
        <taxon>Ecdysozoa</taxon>
        <taxon>Nematoda</taxon>
        <taxon>Chromadorea</taxon>
        <taxon>Rhabditida</taxon>
        <taxon>Spirurina</taxon>
        <taxon>Ascaridomorpha</taxon>
        <taxon>Ascaridoidea</taxon>
        <taxon>Ascarididae</taxon>
        <taxon>Parascaris</taxon>
    </lineage>
</organism>
<dbReference type="GO" id="GO:0006891">
    <property type="term" value="P:intra-Golgi vesicle-mediated transport"/>
    <property type="evidence" value="ECO:0007669"/>
    <property type="project" value="TreeGrafter"/>
</dbReference>
<dbReference type="AlphaFoldDB" id="A0A914R9Q5"/>
<evidence type="ECO:0000313" key="4">
    <source>
        <dbReference type="WBParaSite" id="PEQ_0000320901-mRNA-1"/>
    </source>
</evidence>
<evidence type="ECO:0000256" key="1">
    <source>
        <dbReference type="SAM" id="Phobius"/>
    </source>
</evidence>
<dbReference type="PANTHER" id="PTHR13302:SF8">
    <property type="entry name" value="CONSERVED OLIGOMERIC GOLGI COMPLEX SUBUNIT 3"/>
    <property type="match status" value="1"/>
</dbReference>